<feature type="binding site" evidence="9">
    <location>
        <position position="192"/>
    </location>
    <ligand>
        <name>Mg(2+)</name>
        <dbReference type="ChEBI" id="CHEBI:18420"/>
    </ligand>
</feature>
<comment type="cofactor">
    <cofactor evidence="1 9">
        <name>Mg(2+)</name>
        <dbReference type="ChEBI" id="CHEBI:18420"/>
    </cofactor>
</comment>
<dbReference type="InterPro" id="IPR006169">
    <property type="entry name" value="GTP1_OBG_dom"/>
</dbReference>
<dbReference type="NCBIfam" id="NF008955">
    <property type="entry name" value="PRK12297.1"/>
    <property type="match status" value="1"/>
</dbReference>
<dbReference type="RefSeq" id="WP_209702163.1">
    <property type="nucleotide sequence ID" value="NZ_JAGGLM010000009.1"/>
</dbReference>
<dbReference type="PROSITE" id="PS51710">
    <property type="entry name" value="G_OBG"/>
    <property type="match status" value="1"/>
</dbReference>
<dbReference type="InterPro" id="IPR031167">
    <property type="entry name" value="G_OBG"/>
</dbReference>
<comment type="subunit">
    <text evidence="9">Monomer.</text>
</comment>
<dbReference type="NCBIfam" id="TIGR03595">
    <property type="entry name" value="Obg_CgtA_exten"/>
    <property type="match status" value="1"/>
</dbReference>
<dbReference type="NCBIfam" id="NF008954">
    <property type="entry name" value="PRK12296.1"/>
    <property type="match status" value="1"/>
</dbReference>
<feature type="binding site" evidence="9">
    <location>
        <position position="172"/>
    </location>
    <ligand>
        <name>Mg(2+)</name>
        <dbReference type="ChEBI" id="CHEBI:18420"/>
    </ligand>
</feature>
<dbReference type="NCBIfam" id="TIGR02729">
    <property type="entry name" value="Obg_CgtA"/>
    <property type="match status" value="1"/>
</dbReference>
<dbReference type="SUPFAM" id="SSF52540">
    <property type="entry name" value="P-loop containing nucleoside triphosphate hydrolases"/>
    <property type="match status" value="1"/>
</dbReference>
<sequence>MFVDTARIFVKSGDGGDGAISFRREKYVPLGGPDGGDGGNGGDVILVSDENSTTLMDFTYRKKYKADNGENGAGSKCFGRKGNDLYIKVPMGTVVKDVNTDKIMADLSHPGDKYIVCKGGKGGKGNVRFTTPTRQAPEFAEPGMPGEERYILLELKVLADVGLIGFPNVGKSTLLSVVTKATPKIANYHFTTLNPNLGVVNIPGINSFVIADIPGIIEGASSGVGLGIKFLRHIERTRLLIHVVDISQIEGRDAFSDFVKINEELKNYDVKLWNRPQIIAANKADMLYDDKIFDDFQKKVSELGYGKVFKISAATKRGVDDLMKEVARRLSEIPITDMEIDEADKFVPEDKKFTYTIRKEENTYIVEGSFVDRLLASVNVNDYNELRYFYKVLRNKGVMEDLIKMGIKDGDTIKLNDFQFEYLL</sequence>
<dbReference type="InterPro" id="IPR036726">
    <property type="entry name" value="GTP1_OBG_dom_sf"/>
</dbReference>
<protein>
    <recommendedName>
        <fullName evidence="9">GTPase Obg</fullName>
        <ecNumber evidence="9">3.6.5.-</ecNumber>
    </recommendedName>
    <alternativeName>
        <fullName evidence="9">GTP-binding protein Obg</fullName>
    </alternativeName>
</protein>
<evidence type="ECO:0000256" key="2">
    <source>
        <dbReference type="ARBA" id="ARBA00007699"/>
    </source>
</evidence>
<keyword evidence="3 9" id="KW-0963">Cytoplasm</keyword>
<keyword evidence="6 9" id="KW-0378">Hydrolase</keyword>
<dbReference type="HAMAP" id="MF_01454">
    <property type="entry name" value="GTPase_Obg"/>
    <property type="match status" value="1"/>
</dbReference>
<dbReference type="PROSITE" id="PS51883">
    <property type="entry name" value="OBG"/>
    <property type="match status" value="1"/>
</dbReference>
<reference evidence="13 14" key="1">
    <citation type="submission" date="2021-03" db="EMBL/GenBank/DDBJ databases">
        <title>Genomic Encyclopedia of Type Strains, Phase IV (KMG-IV): sequencing the most valuable type-strain genomes for metagenomic binning, comparative biology and taxonomic classification.</title>
        <authorList>
            <person name="Goeker M."/>
        </authorList>
    </citation>
    <scope>NUCLEOTIDE SEQUENCE [LARGE SCALE GENOMIC DNA]</scope>
    <source>
        <strain evidence="13 14">DSM 28783</strain>
    </source>
</reference>
<dbReference type="SUPFAM" id="SSF102741">
    <property type="entry name" value="Obg GTP-binding protein C-terminal domain"/>
    <property type="match status" value="1"/>
</dbReference>
<dbReference type="NCBIfam" id="TIGR00231">
    <property type="entry name" value="small_GTP"/>
    <property type="match status" value="1"/>
</dbReference>
<evidence type="ECO:0000256" key="9">
    <source>
        <dbReference type="HAMAP-Rule" id="MF_01454"/>
    </source>
</evidence>
<evidence type="ECO:0000256" key="4">
    <source>
        <dbReference type="ARBA" id="ARBA00022723"/>
    </source>
</evidence>
<organism evidence="13 14">
    <name type="scientific">Clostridium algifaecis</name>
    <dbReference type="NCBI Taxonomy" id="1472040"/>
    <lineage>
        <taxon>Bacteria</taxon>
        <taxon>Bacillati</taxon>
        <taxon>Bacillota</taxon>
        <taxon>Clostridia</taxon>
        <taxon>Eubacteriales</taxon>
        <taxon>Clostridiaceae</taxon>
        <taxon>Clostridium</taxon>
    </lineage>
</organism>
<dbReference type="InterPro" id="IPR006073">
    <property type="entry name" value="GTP-bd"/>
</dbReference>
<dbReference type="Pfam" id="PF01018">
    <property type="entry name" value="GTP1_OBG"/>
    <property type="match status" value="1"/>
</dbReference>
<evidence type="ECO:0000313" key="14">
    <source>
        <dbReference type="Proteomes" id="UP001519307"/>
    </source>
</evidence>
<keyword evidence="5 9" id="KW-0547">Nucleotide-binding</keyword>
<evidence type="ECO:0000259" key="11">
    <source>
        <dbReference type="PROSITE" id="PS51881"/>
    </source>
</evidence>
<evidence type="ECO:0000256" key="6">
    <source>
        <dbReference type="ARBA" id="ARBA00022801"/>
    </source>
</evidence>
<keyword evidence="14" id="KW-1185">Reference proteome</keyword>
<dbReference type="PANTHER" id="PTHR11702">
    <property type="entry name" value="DEVELOPMENTALLY REGULATED GTP-BINDING PROTEIN-RELATED"/>
    <property type="match status" value="1"/>
</dbReference>
<dbReference type="PROSITE" id="PS51881">
    <property type="entry name" value="OCT"/>
    <property type="match status" value="1"/>
</dbReference>
<dbReference type="Proteomes" id="UP001519307">
    <property type="component" value="Unassembled WGS sequence"/>
</dbReference>
<evidence type="ECO:0000256" key="5">
    <source>
        <dbReference type="ARBA" id="ARBA00022741"/>
    </source>
</evidence>
<feature type="domain" description="OCT" evidence="11">
    <location>
        <begin position="345"/>
        <end position="424"/>
    </location>
</feature>
<dbReference type="InterPro" id="IPR027417">
    <property type="entry name" value="P-loop_NTPase"/>
</dbReference>
<comment type="function">
    <text evidence="9">An essential GTPase which binds GTP, GDP and possibly (p)ppGpp with moderate affinity, with high nucleotide exchange rates and a fairly low GTP hydrolysis rate. Plays a role in control of the cell cycle, stress response, ribosome biogenesis and in those bacteria that undergo differentiation, in morphogenesis control.</text>
</comment>
<dbReference type="InterPro" id="IPR005225">
    <property type="entry name" value="Small_GTP-bd"/>
</dbReference>
<comment type="caution">
    <text evidence="13">The sequence shown here is derived from an EMBL/GenBank/DDBJ whole genome shotgun (WGS) entry which is preliminary data.</text>
</comment>
<evidence type="ECO:0000256" key="8">
    <source>
        <dbReference type="ARBA" id="ARBA00023134"/>
    </source>
</evidence>
<dbReference type="InterPro" id="IPR036346">
    <property type="entry name" value="GTP-bd_prot_GTP1/OBG_C_sf"/>
</dbReference>
<dbReference type="InterPro" id="IPR006074">
    <property type="entry name" value="GTP1-OBG_CS"/>
</dbReference>
<dbReference type="EMBL" id="JAGGLM010000009">
    <property type="protein sequence ID" value="MBP2033007.1"/>
    <property type="molecule type" value="Genomic_DNA"/>
</dbReference>
<dbReference type="Gene3D" id="2.70.210.12">
    <property type="entry name" value="GTP1/OBG domain"/>
    <property type="match status" value="1"/>
</dbReference>
<evidence type="ECO:0000259" key="10">
    <source>
        <dbReference type="PROSITE" id="PS51710"/>
    </source>
</evidence>
<dbReference type="InterPro" id="IPR015349">
    <property type="entry name" value="OCT_dom"/>
</dbReference>
<gene>
    <name evidence="9" type="primary">obg</name>
    <name evidence="13" type="ORF">J2Z42_001686</name>
</gene>
<feature type="domain" description="Obg" evidence="12">
    <location>
        <begin position="1"/>
        <end position="158"/>
    </location>
</feature>
<dbReference type="PROSITE" id="PS00905">
    <property type="entry name" value="GTP1_OBG"/>
    <property type="match status" value="1"/>
</dbReference>
<accession>A0ABS4KSJ6</accession>
<feature type="domain" description="OBG-type G" evidence="10">
    <location>
        <begin position="159"/>
        <end position="331"/>
    </location>
</feature>
<dbReference type="Pfam" id="PF01926">
    <property type="entry name" value="MMR_HSR1"/>
    <property type="match status" value="1"/>
</dbReference>
<dbReference type="PRINTS" id="PR00326">
    <property type="entry name" value="GTP1OBG"/>
</dbReference>
<evidence type="ECO:0000256" key="1">
    <source>
        <dbReference type="ARBA" id="ARBA00001946"/>
    </source>
</evidence>
<dbReference type="SUPFAM" id="SSF82051">
    <property type="entry name" value="Obg GTP-binding protein N-terminal domain"/>
    <property type="match status" value="1"/>
</dbReference>
<dbReference type="GO" id="GO:0016787">
    <property type="term" value="F:hydrolase activity"/>
    <property type="evidence" value="ECO:0007669"/>
    <property type="project" value="UniProtKB-KW"/>
</dbReference>
<dbReference type="PANTHER" id="PTHR11702:SF31">
    <property type="entry name" value="MITOCHONDRIAL RIBOSOME-ASSOCIATED GTPASE 2"/>
    <property type="match status" value="1"/>
</dbReference>
<evidence type="ECO:0000256" key="3">
    <source>
        <dbReference type="ARBA" id="ARBA00022490"/>
    </source>
</evidence>
<feature type="binding site" evidence="9">
    <location>
        <begin position="165"/>
        <end position="172"/>
    </location>
    <ligand>
        <name>GTP</name>
        <dbReference type="ChEBI" id="CHEBI:37565"/>
    </ligand>
</feature>
<evidence type="ECO:0000256" key="7">
    <source>
        <dbReference type="ARBA" id="ARBA00022842"/>
    </source>
</evidence>
<name>A0ABS4KSJ6_9CLOT</name>
<dbReference type="Pfam" id="PF09269">
    <property type="entry name" value="DUF1967"/>
    <property type="match status" value="1"/>
</dbReference>
<comment type="subcellular location">
    <subcellularLocation>
        <location evidence="9">Cytoplasm</location>
    </subcellularLocation>
</comment>
<dbReference type="InterPro" id="IPR014100">
    <property type="entry name" value="GTP-bd_Obg/CgtA"/>
</dbReference>
<dbReference type="Gene3D" id="3.30.300.350">
    <property type="entry name" value="GTP-binding protein OBG, C-terminal domain"/>
    <property type="match status" value="1"/>
</dbReference>
<proteinExistence type="inferred from homology"/>
<dbReference type="Gene3D" id="3.40.50.300">
    <property type="entry name" value="P-loop containing nucleotide triphosphate hydrolases"/>
    <property type="match status" value="1"/>
</dbReference>
<keyword evidence="7 9" id="KW-0460">Magnesium</keyword>
<feature type="binding site" evidence="9">
    <location>
        <begin position="312"/>
        <end position="314"/>
    </location>
    <ligand>
        <name>GTP</name>
        <dbReference type="ChEBI" id="CHEBI:37565"/>
    </ligand>
</feature>
<evidence type="ECO:0000313" key="13">
    <source>
        <dbReference type="EMBL" id="MBP2033007.1"/>
    </source>
</evidence>
<keyword evidence="8 9" id="KW-0342">GTP-binding</keyword>
<dbReference type="EC" id="3.6.5.-" evidence="9"/>
<keyword evidence="4 9" id="KW-0479">Metal-binding</keyword>
<dbReference type="InterPro" id="IPR045086">
    <property type="entry name" value="OBG_GTPase"/>
</dbReference>
<comment type="similarity">
    <text evidence="2 9">Belongs to the TRAFAC class OBG-HflX-like GTPase superfamily. OBG GTPase family.</text>
</comment>
<feature type="binding site" evidence="9">
    <location>
        <begin position="190"/>
        <end position="194"/>
    </location>
    <ligand>
        <name>GTP</name>
        <dbReference type="ChEBI" id="CHEBI:37565"/>
    </ligand>
</feature>
<feature type="binding site" evidence="9">
    <location>
        <begin position="212"/>
        <end position="215"/>
    </location>
    <ligand>
        <name>GTP</name>
        <dbReference type="ChEBI" id="CHEBI:37565"/>
    </ligand>
</feature>
<feature type="binding site" evidence="9">
    <location>
        <begin position="282"/>
        <end position="285"/>
    </location>
    <ligand>
        <name>GTP</name>
        <dbReference type="ChEBI" id="CHEBI:37565"/>
    </ligand>
</feature>
<dbReference type="CDD" id="cd01898">
    <property type="entry name" value="Obg"/>
    <property type="match status" value="1"/>
</dbReference>
<evidence type="ECO:0000259" key="12">
    <source>
        <dbReference type="PROSITE" id="PS51883"/>
    </source>
</evidence>
<dbReference type="NCBIfam" id="NF008956">
    <property type="entry name" value="PRK12299.1"/>
    <property type="match status" value="1"/>
</dbReference>